<dbReference type="RefSeq" id="WP_140009214.1">
    <property type="nucleotide sequence ID" value="NZ_JBHMDG010000034.1"/>
</dbReference>
<dbReference type="InterPro" id="IPR016181">
    <property type="entry name" value="Acyl_CoA_acyltransferase"/>
</dbReference>
<dbReference type="Pfam" id="PF02388">
    <property type="entry name" value="FemAB"/>
    <property type="match status" value="2"/>
</dbReference>
<reference evidence="7 8" key="1">
    <citation type="submission" date="2024-09" db="EMBL/GenBank/DDBJ databases">
        <authorList>
            <person name="Sun Q."/>
            <person name="Mori K."/>
        </authorList>
    </citation>
    <scope>NUCLEOTIDE SEQUENCE [LARGE SCALE GENOMIC DNA]</scope>
    <source>
        <strain evidence="7 8">JCM 9626</strain>
    </source>
</reference>
<dbReference type="PANTHER" id="PTHR36174">
    <property type="entry name" value="LIPID II:GLYCINE GLYCYLTRANSFERASE"/>
    <property type="match status" value="1"/>
</dbReference>
<comment type="similarity">
    <text evidence="1">Belongs to the FemABX family.</text>
</comment>
<evidence type="ECO:0000256" key="4">
    <source>
        <dbReference type="ARBA" id="ARBA00022984"/>
    </source>
</evidence>
<dbReference type="SUPFAM" id="SSF55729">
    <property type="entry name" value="Acyl-CoA N-acyltransferases (Nat)"/>
    <property type="match status" value="2"/>
</dbReference>
<evidence type="ECO:0000256" key="2">
    <source>
        <dbReference type="ARBA" id="ARBA00022679"/>
    </source>
</evidence>
<protein>
    <submittedName>
        <fullName evidence="7">Lipid II:glycine glycyltransferase FemX</fullName>
    </submittedName>
</protein>
<evidence type="ECO:0000256" key="6">
    <source>
        <dbReference type="ARBA" id="ARBA00023316"/>
    </source>
</evidence>
<evidence type="ECO:0000256" key="3">
    <source>
        <dbReference type="ARBA" id="ARBA00022960"/>
    </source>
</evidence>
<evidence type="ECO:0000256" key="5">
    <source>
        <dbReference type="ARBA" id="ARBA00023315"/>
    </source>
</evidence>
<gene>
    <name evidence="7" type="ORF">ACFFRI_20650</name>
</gene>
<comment type="caution">
    <text evidence="7">The sequence shown here is derived from an EMBL/GenBank/DDBJ whole genome shotgun (WGS) entry which is preliminary data.</text>
</comment>
<dbReference type="InterPro" id="IPR003447">
    <property type="entry name" value="FEMABX"/>
</dbReference>
<keyword evidence="6" id="KW-0961">Cell wall biogenesis/degradation</keyword>
<keyword evidence="5" id="KW-0012">Acyltransferase</keyword>
<proteinExistence type="inferred from homology"/>
<dbReference type="Proteomes" id="UP001589750">
    <property type="component" value="Unassembled WGS sequence"/>
</dbReference>
<accession>A0ABV5KGF2</accession>
<keyword evidence="8" id="KW-1185">Reference proteome</keyword>
<dbReference type="Gene3D" id="3.40.630.30">
    <property type="match status" value="3"/>
</dbReference>
<evidence type="ECO:0000313" key="8">
    <source>
        <dbReference type="Proteomes" id="UP001589750"/>
    </source>
</evidence>
<evidence type="ECO:0000256" key="1">
    <source>
        <dbReference type="ARBA" id="ARBA00009943"/>
    </source>
</evidence>
<dbReference type="InterPro" id="IPR050644">
    <property type="entry name" value="PG_Glycine_Bridge_Synth"/>
</dbReference>
<sequence>MTYDVRATTPAEHLAYVDAQRAASFLQTPAWGQVKAEWRRESIGWFRAGSDEQVGAALVLYRQLPKVKRYLAYLPEGPLLDWTTDDLGALLRPLAAHLKAQGAFGVRIGPPVVTRRWDAAAIKAGIADPACRRLGDLAPTDRDAAGARVVSQLTELGWRPQAVEGGFAAGQPRHVFQVPLRHPDGTARTEDQVLAGMNQLWRRNIKKAAKAGVAVRQAQGPIGDADLKAFHDLYVHTAARDHFTPRPLGYFRTMVDALGAESPDRLRLWFAHHEGDLVAATIAIRVGAHAWYSYGASSTDKRDVRGSNAVQWAMLQDALAAGADVYDLRGITDTLDADDPHAGLIQFKVGTGGEAVEYAGEWDLPLHRPLYKAFTVYMSRRG</sequence>
<dbReference type="PANTHER" id="PTHR36174:SF1">
    <property type="entry name" value="LIPID II:GLYCINE GLYCYLTRANSFERASE"/>
    <property type="match status" value="1"/>
</dbReference>
<organism evidence="7 8">
    <name type="scientific">Nocardioides plantarum</name>
    <dbReference type="NCBI Taxonomy" id="29299"/>
    <lineage>
        <taxon>Bacteria</taxon>
        <taxon>Bacillati</taxon>
        <taxon>Actinomycetota</taxon>
        <taxon>Actinomycetes</taxon>
        <taxon>Propionibacteriales</taxon>
        <taxon>Nocardioidaceae</taxon>
        <taxon>Nocardioides</taxon>
    </lineage>
</organism>
<dbReference type="EMBL" id="JBHMDG010000034">
    <property type="protein sequence ID" value="MFB9315467.1"/>
    <property type="molecule type" value="Genomic_DNA"/>
</dbReference>
<keyword evidence="3" id="KW-0133">Cell shape</keyword>
<evidence type="ECO:0000313" key="7">
    <source>
        <dbReference type="EMBL" id="MFB9315467.1"/>
    </source>
</evidence>
<keyword evidence="2" id="KW-0808">Transferase</keyword>
<name>A0ABV5KGF2_9ACTN</name>
<keyword evidence="4" id="KW-0573">Peptidoglycan synthesis</keyword>
<dbReference type="PROSITE" id="PS51191">
    <property type="entry name" value="FEMABX"/>
    <property type="match status" value="1"/>
</dbReference>